<accession>A0AAE5CA04</accession>
<gene>
    <name evidence="1" type="ORF">GWO12_02675</name>
</gene>
<organism evidence="1 2">
    <name type="scientific">Candidatus Kutchimonas denitrificans</name>
    <dbReference type="NCBI Taxonomy" id="3056748"/>
    <lineage>
        <taxon>Bacteria</taxon>
        <taxon>Pseudomonadati</taxon>
        <taxon>Gemmatimonadota</taxon>
        <taxon>Gemmatimonadia</taxon>
        <taxon>Candidatus Palauibacterales</taxon>
        <taxon>Candidatus Palauibacteraceae</taxon>
        <taxon>Candidatus Kutchimonas</taxon>
    </lineage>
</organism>
<evidence type="ECO:0000313" key="2">
    <source>
        <dbReference type="Proteomes" id="UP000702544"/>
    </source>
</evidence>
<sequence>MRAEITGTPSFLFNVAGSFSGDVKFYGNQPLEEFERALADVMDGEGGGED</sequence>
<name>A0AAE5CA04_9BACT</name>
<dbReference type="AlphaFoldDB" id="A0AAE5CA04"/>
<dbReference type="SUPFAM" id="SSF52833">
    <property type="entry name" value="Thioredoxin-like"/>
    <property type="match status" value="1"/>
</dbReference>
<comment type="caution">
    <text evidence="1">The sequence shown here is derived from an EMBL/GenBank/DDBJ whole genome shotgun (WGS) entry which is preliminary data.</text>
</comment>
<evidence type="ECO:0008006" key="3">
    <source>
        <dbReference type="Google" id="ProtNLM"/>
    </source>
</evidence>
<dbReference type="Proteomes" id="UP000702544">
    <property type="component" value="Unassembled WGS sequence"/>
</dbReference>
<proteinExistence type="predicted"/>
<reference evidence="1 2" key="1">
    <citation type="submission" date="2020-01" db="EMBL/GenBank/DDBJ databases">
        <title>Genomes assembled from Gulf of Kutch pelagic sediment metagenomes.</title>
        <authorList>
            <person name="Chandrashekar M."/>
            <person name="Mahajan M.S."/>
            <person name="Dave K.J."/>
            <person name="Vatsa P."/>
            <person name="Nathani N.M."/>
        </authorList>
    </citation>
    <scope>NUCLEOTIDE SEQUENCE [LARGE SCALE GENOMIC DNA]</scope>
    <source>
        <strain evidence="1">KS3-K002</strain>
    </source>
</reference>
<protein>
    <recommendedName>
        <fullName evidence="3">Thioredoxin-like fold domain-containing protein</fullName>
    </recommendedName>
</protein>
<dbReference type="EMBL" id="JAACAK010000018">
    <property type="protein sequence ID" value="NIR74012.1"/>
    <property type="molecule type" value="Genomic_DNA"/>
</dbReference>
<evidence type="ECO:0000313" key="1">
    <source>
        <dbReference type="EMBL" id="NIR74012.1"/>
    </source>
</evidence>
<dbReference type="InterPro" id="IPR036249">
    <property type="entry name" value="Thioredoxin-like_sf"/>
</dbReference>